<evidence type="ECO:0000313" key="11">
    <source>
        <dbReference type="Proteomes" id="UP000515158"/>
    </source>
</evidence>
<reference evidence="12" key="1">
    <citation type="submission" date="2025-08" db="UniProtKB">
        <authorList>
            <consortium name="RefSeq"/>
        </authorList>
    </citation>
    <scope>IDENTIFICATION</scope>
    <source>
        <tissue evidence="12">Total insect</tissue>
    </source>
</reference>
<name>A0A6P8ZX23_THRPL</name>
<evidence type="ECO:0000313" key="12">
    <source>
        <dbReference type="RefSeq" id="XP_034249670.1"/>
    </source>
</evidence>
<evidence type="ECO:0000256" key="9">
    <source>
        <dbReference type="SAM" id="MobiDB-lite"/>
    </source>
</evidence>
<dbReference type="OrthoDB" id="407106at2759"/>
<dbReference type="GO" id="GO:0006357">
    <property type="term" value="P:regulation of transcription by RNA polymerase II"/>
    <property type="evidence" value="ECO:0007669"/>
    <property type="project" value="TreeGrafter"/>
</dbReference>
<evidence type="ECO:0000256" key="8">
    <source>
        <dbReference type="ARBA" id="ARBA00037382"/>
    </source>
</evidence>
<accession>A0A6P8ZX23</accession>
<dbReference type="PANTHER" id="PTHR23110">
    <property type="entry name" value="BTB DOMAIN TRANSCRIPTION FACTOR"/>
    <property type="match status" value="1"/>
</dbReference>
<keyword evidence="4" id="KW-0524">Neurogenesis</keyword>
<evidence type="ECO:0000256" key="4">
    <source>
        <dbReference type="ARBA" id="ARBA00022902"/>
    </source>
</evidence>
<evidence type="ECO:0000256" key="3">
    <source>
        <dbReference type="ARBA" id="ARBA00022782"/>
    </source>
</evidence>
<dbReference type="SMART" id="SM00225">
    <property type="entry name" value="BTB"/>
    <property type="match status" value="1"/>
</dbReference>
<evidence type="ECO:0000259" key="10">
    <source>
        <dbReference type="PROSITE" id="PS50097"/>
    </source>
</evidence>
<dbReference type="AlphaFoldDB" id="A0A6P8ZX23"/>
<dbReference type="GO" id="GO:0045476">
    <property type="term" value="P:nurse cell apoptotic process"/>
    <property type="evidence" value="ECO:0007669"/>
    <property type="project" value="UniProtKB-ARBA"/>
</dbReference>
<dbReference type="GO" id="GO:0048813">
    <property type="term" value="P:dendrite morphogenesis"/>
    <property type="evidence" value="ECO:0007669"/>
    <property type="project" value="UniProtKB-ARBA"/>
</dbReference>
<feature type="compositionally biased region" description="Polar residues" evidence="9">
    <location>
        <begin position="245"/>
        <end position="267"/>
    </location>
</feature>
<dbReference type="KEGG" id="tpal:117650388"/>
<dbReference type="InParanoid" id="A0A6P8ZX23"/>
<keyword evidence="5" id="KW-0805">Transcription regulation</keyword>
<keyword evidence="6" id="KW-0804">Transcription</keyword>
<dbReference type="GO" id="GO:0005634">
    <property type="term" value="C:nucleus"/>
    <property type="evidence" value="ECO:0007669"/>
    <property type="project" value="UniProtKB-SubCell"/>
</dbReference>
<dbReference type="GeneID" id="117650388"/>
<gene>
    <name evidence="12" type="primary">LOC117650388</name>
</gene>
<dbReference type="RefSeq" id="XP_034249670.1">
    <property type="nucleotide sequence ID" value="XM_034393779.1"/>
</dbReference>
<dbReference type="GO" id="GO:0016199">
    <property type="term" value="P:axon midline choice point recognition"/>
    <property type="evidence" value="ECO:0007669"/>
    <property type="project" value="UniProtKB-ARBA"/>
</dbReference>
<comment type="subcellular location">
    <subcellularLocation>
        <location evidence="1">Nucleus</location>
    </subcellularLocation>
</comment>
<evidence type="ECO:0000256" key="2">
    <source>
        <dbReference type="ARBA" id="ARBA00022473"/>
    </source>
</evidence>
<keyword evidence="11" id="KW-1185">Reference proteome</keyword>
<feature type="region of interest" description="Disordered" evidence="9">
    <location>
        <begin position="245"/>
        <end position="276"/>
    </location>
</feature>
<dbReference type="GO" id="GO:0008406">
    <property type="term" value="P:gonad development"/>
    <property type="evidence" value="ECO:0007669"/>
    <property type="project" value="UniProtKB-ARBA"/>
</dbReference>
<evidence type="ECO:0000256" key="6">
    <source>
        <dbReference type="ARBA" id="ARBA00023163"/>
    </source>
</evidence>
<organism evidence="12">
    <name type="scientific">Thrips palmi</name>
    <name type="common">Melon thrips</name>
    <dbReference type="NCBI Taxonomy" id="161013"/>
    <lineage>
        <taxon>Eukaryota</taxon>
        <taxon>Metazoa</taxon>
        <taxon>Ecdysozoa</taxon>
        <taxon>Arthropoda</taxon>
        <taxon>Hexapoda</taxon>
        <taxon>Insecta</taxon>
        <taxon>Pterygota</taxon>
        <taxon>Neoptera</taxon>
        <taxon>Paraneoptera</taxon>
        <taxon>Thysanoptera</taxon>
        <taxon>Terebrantia</taxon>
        <taxon>Thripoidea</taxon>
        <taxon>Thripidae</taxon>
        <taxon>Thrips</taxon>
    </lineage>
</organism>
<feature type="region of interest" description="Disordered" evidence="9">
    <location>
        <begin position="113"/>
        <end position="232"/>
    </location>
</feature>
<proteinExistence type="predicted"/>
<dbReference type="InterPro" id="IPR000210">
    <property type="entry name" value="BTB/POZ_dom"/>
</dbReference>
<comment type="function">
    <text evidence="8">Putative transcription factor required for axon growth and guidance in the central and peripheral nervous systems. Repels CNS axons away from the midline by promoting the expression of the midline repellent sli and its receptor robo.</text>
</comment>
<feature type="compositionally biased region" description="Polar residues" evidence="9">
    <location>
        <begin position="198"/>
        <end position="230"/>
    </location>
</feature>
<sequence length="786" mass="87483">MADQQFCLRWNNHQSTLISVFDSLLERGAMVDCTLAAEGQCLQAHKVVLSACSPYLETLLSQHYDKHPILLLKDVKFYELQAMMDYMYRGEVNVAQDKLGMFLKAAESLQIKGLSDSGGNEPPDTGGGTSSKRTSKAVPVTNIPRSGGGLTVERRRPQPQVSQVVDIPSDSGSRDGSESPSLRRKRRRRTSGDENTAEGDSSNTGDVSRTQPSSAPLSSDQVPMNGSADSNALGILSSLMDGTVETDNSVQEPGPSLGSSSQTQPSQRIREKLEPTSAEMIQPKAEYLETEENVEDLTLDDDDDTGMDAGPSQRQGAGYQWHMGDQSADEVFMAAQEAVGANRDAQGDVFHGLERNVILEGEAALDSVLNNMVHDGKKALDDNAIDDEMEQRYDLGPLPVSYSLPHFPLHITNKIKHYGRKIDAKSKKEILDILLNDMVRYSCHFYPKDYEYQRVAERLVTEYPDLADASTNAAFTWKRAIISSFHKYRRKHAQDPTLAKFKEKLGIAGRNFAAGGKRTDKLGARAERPCPAYIESGVSDTSPQAIEQIRLTVIQEWSKDQPNIDKILLGLKLTARDRCLFFRKHGTSLTDGIQMYPLLKDPFYINDEMVRLYSRNISALLRDYFTSDRCRRAVHILRHASRAKEITSAFVALPEGNSDGVIRDFVLAAFPALSPNEYVNKWVLIGKDPTGCGAIIRVDSNVQGWLNYKEARYTVIVEQERFTGEEGQFTFTDAIACALSIQYLFDLKYPKNVPGAWRFLAEHVCNLPPLTQPMLPSTQEYINILS</sequence>
<dbReference type="InterPro" id="IPR051095">
    <property type="entry name" value="Dros_DevTransReg"/>
</dbReference>
<dbReference type="PANTHER" id="PTHR23110:SF111">
    <property type="entry name" value="LONGITUDINALS LACKING PROTEIN, ISOFORMS F_I_K_T"/>
    <property type="match status" value="1"/>
</dbReference>
<keyword evidence="7" id="KW-0539">Nucleus</keyword>
<protein>
    <submittedName>
        <fullName evidence="12">Uncharacterized protein LOC117650388 isoform X1</fullName>
    </submittedName>
</protein>
<dbReference type="FunFam" id="3.30.710.10:FF:000155">
    <property type="entry name" value="Longitudinals lacking protein, isoforms F/I/K/T"/>
    <property type="match status" value="1"/>
</dbReference>
<dbReference type="Pfam" id="PF00651">
    <property type="entry name" value="BTB"/>
    <property type="match status" value="1"/>
</dbReference>
<dbReference type="GO" id="GO:0007526">
    <property type="term" value="P:larval somatic muscle development"/>
    <property type="evidence" value="ECO:0007669"/>
    <property type="project" value="UniProtKB-ARBA"/>
</dbReference>
<dbReference type="SUPFAM" id="SSF54695">
    <property type="entry name" value="POZ domain"/>
    <property type="match status" value="1"/>
</dbReference>
<keyword evidence="3" id="KW-0221">Differentiation</keyword>
<dbReference type="GO" id="GO:0045467">
    <property type="term" value="P:R7 cell development"/>
    <property type="evidence" value="ECO:0007669"/>
    <property type="project" value="UniProtKB-ARBA"/>
</dbReference>
<dbReference type="Proteomes" id="UP000515158">
    <property type="component" value="Unplaced"/>
</dbReference>
<dbReference type="GO" id="GO:0007464">
    <property type="term" value="P:R3/R4 cell fate commitment"/>
    <property type="evidence" value="ECO:0007669"/>
    <property type="project" value="UniProtKB-ARBA"/>
</dbReference>
<evidence type="ECO:0000256" key="1">
    <source>
        <dbReference type="ARBA" id="ARBA00004123"/>
    </source>
</evidence>
<evidence type="ECO:0000256" key="7">
    <source>
        <dbReference type="ARBA" id="ARBA00023242"/>
    </source>
</evidence>
<dbReference type="GO" id="GO:0035167">
    <property type="term" value="P:larval lymph gland hemopoiesis"/>
    <property type="evidence" value="ECO:0007669"/>
    <property type="project" value="UniProtKB-ARBA"/>
</dbReference>
<dbReference type="InterPro" id="IPR011333">
    <property type="entry name" value="SKP1/BTB/POZ_sf"/>
</dbReference>
<dbReference type="CDD" id="cd18315">
    <property type="entry name" value="BTB_POZ_BAB-like"/>
    <property type="match status" value="1"/>
</dbReference>
<evidence type="ECO:0000256" key="5">
    <source>
        <dbReference type="ARBA" id="ARBA00023015"/>
    </source>
</evidence>
<dbReference type="Gene3D" id="3.30.710.10">
    <property type="entry name" value="Potassium Channel Kv1.1, Chain A"/>
    <property type="match status" value="1"/>
</dbReference>
<dbReference type="PROSITE" id="PS50097">
    <property type="entry name" value="BTB"/>
    <property type="match status" value="1"/>
</dbReference>
<keyword evidence="2" id="KW-0217">Developmental protein</keyword>
<feature type="domain" description="BTB" evidence="10">
    <location>
        <begin position="31"/>
        <end position="96"/>
    </location>
</feature>